<organism evidence="4 5">
    <name type="scientific">Thecamonas trahens ATCC 50062</name>
    <dbReference type="NCBI Taxonomy" id="461836"/>
    <lineage>
        <taxon>Eukaryota</taxon>
        <taxon>Apusozoa</taxon>
        <taxon>Apusomonadida</taxon>
        <taxon>Apusomonadidae</taxon>
        <taxon>Thecamonas</taxon>
    </lineage>
</organism>
<dbReference type="Gene3D" id="1.50.40.10">
    <property type="entry name" value="Mitochondrial carrier domain"/>
    <property type="match status" value="1"/>
</dbReference>
<dbReference type="GeneID" id="25561715"/>
<reference evidence="4 5" key="1">
    <citation type="submission" date="2010-05" db="EMBL/GenBank/DDBJ databases">
        <title>The Genome Sequence of Thecamonas trahens ATCC 50062.</title>
        <authorList>
            <consortium name="The Broad Institute Genome Sequencing Platform"/>
            <person name="Russ C."/>
            <person name="Cuomo C."/>
            <person name="Shea T."/>
            <person name="Young S.K."/>
            <person name="Zeng Q."/>
            <person name="Koehrsen M."/>
            <person name="Haas B."/>
            <person name="Borodovsky M."/>
            <person name="Guigo R."/>
            <person name="Alvarado L."/>
            <person name="Berlin A."/>
            <person name="Bochicchio J."/>
            <person name="Borenstein D."/>
            <person name="Chapman S."/>
            <person name="Chen Z."/>
            <person name="Freedman E."/>
            <person name="Gellesch M."/>
            <person name="Goldberg J."/>
            <person name="Griggs A."/>
            <person name="Gujja S."/>
            <person name="Heilman E."/>
            <person name="Heiman D."/>
            <person name="Hepburn T."/>
            <person name="Howarth C."/>
            <person name="Jen D."/>
            <person name="Larson L."/>
            <person name="Mehta T."/>
            <person name="Park D."/>
            <person name="Pearson M."/>
            <person name="Roberts A."/>
            <person name="Saif S."/>
            <person name="Shenoy N."/>
            <person name="Sisk P."/>
            <person name="Stolte C."/>
            <person name="Sykes S."/>
            <person name="Thomson T."/>
            <person name="Walk T."/>
            <person name="White J."/>
            <person name="Yandava C."/>
            <person name="Burger G."/>
            <person name="Gray M.W."/>
            <person name="Holland P.W.H."/>
            <person name="King N."/>
            <person name="Lang F.B.F."/>
            <person name="Roger A.J."/>
            <person name="Ruiz-Trillo I."/>
            <person name="Lander E."/>
            <person name="Nusbaum C."/>
        </authorList>
    </citation>
    <scope>NUCLEOTIDE SEQUENCE [LARGE SCALE GENOMIC DNA]</scope>
    <source>
        <strain evidence="4 5">ATCC 50062</strain>
    </source>
</reference>
<dbReference type="EMBL" id="GL349440">
    <property type="protein sequence ID" value="KNC55990.1"/>
    <property type="molecule type" value="Genomic_DNA"/>
</dbReference>
<comment type="subcellular location">
    <subcellularLocation>
        <location evidence="1">Membrane</location>
    </subcellularLocation>
</comment>
<dbReference type="GO" id="GO:1904983">
    <property type="term" value="P:glycine import into mitochondrion"/>
    <property type="evidence" value="ECO:0007669"/>
    <property type="project" value="TreeGrafter"/>
</dbReference>
<keyword evidence="3" id="KW-0472">Membrane</keyword>
<dbReference type="Proteomes" id="UP000054408">
    <property type="component" value="Unassembled WGS sequence"/>
</dbReference>
<keyword evidence="2" id="KW-0812">Transmembrane</keyword>
<name>A0A0L0DUT0_THETB</name>
<dbReference type="GO" id="GO:0005739">
    <property type="term" value="C:mitochondrion"/>
    <property type="evidence" value="ECO:0007669"/>
    <property type="project" value="TreeGrafter"/>
</dbReference>
<dbReference type="AlphaFoldDB" id="A0A0L0DUT0"/>
<accession>A0A0L0DUT0</accession>
<dbReference type="PANTHER" id="PTHR46181">
    <property type="entry name" value="MITOCHONDRIAL GLYCINE TRANSPORTER"/>
    <property type="match status" value="1"/>
</dbReference>
<dbReference type="OrthoDB" id="44467at2759"/>
<dbReference type="GO" id="GO:0015187">
    <property type="term" value="F:glycine transmembrane transporter activity"/>
    <property type="evidence" value="ECO:0007669"/>
    <property type="project" value="TreeGrafter"/>
</dbReference>
<evidence type="ECO:0000313" key="5">
    <source>
        <dbReference type="Proteomes" id="UP000054408"/>
    </source>
</evidence>
<evidence type="ECO:0000256" key="2">
    <source>
        <dbReference type="ARBA" id="ARBA00022692"/>
    </source>
</evidence>
<evidence type="ECO:0000256" key="1">
    <source>
        <dbReference type="ARBA" id="ARBA00004370"/>
    </source>
</evidence>
<gene>
    <name evidence="4" type="ORF">AMSG_02003</name>
</gene>
<dbReference type="PANTHER" id="PTHR46181:SF3">
    <property type="entry name" value="MITOCHONDRIAL GLYCINE TRANSPORTER"/>
    <property type="match status" value="1"/>
</dbReference>
<dbReference type="SUPFAM" id="SSF103506">
    <property type="entry name" value="Mitochondrial carrier"/>
    <property type="match status" value="1"/>
</dbReference>
<protein>
    <recommendedName>
        <fullName evidence="6">Mitochondrial carrier protein</fullName>
    </recommendedName>
</protein>
<evidence type="ECO:0008006" key="6">
    <source>
        <dbReference type="Google" id="ProtNLM"/>
    </source>
</evidence>
<sequence>MFRTAYSLLPRGHQLAPRRDDGSCDGGFDFGCGYGCGCGGGQDDLQLLGCHVGLSRRSRLRRRDSTHRDSNEMENESSCAGRYWALPACSPRNGARSWAGDEGHTDGRRRRVWIGQVAEPEIVMVPASMEPTARWLAANRVWTVPLLAGLASGVTVAGLFNPWDRALYLSVKDRTPFIHRGNWLQPFQGFTSAVVQRTLSGSSWFILNDWILAQLVARRLELDLATQSREVRRTVTSQAMPLEIFAAANLAGAGNGAILNSISVVKYHNWGKENPDNFFRTARAMVRARGGSLRPLFRGLGTTVLRDIMFGGIFASLRLVLSAPVDDLLRPLGAGSATSFVSSMVAAATATLASAPLNFVRNMKYAARFDRRSPTIAAVLTSLAREMAASPTPLRFMLDRFRVGWGTARVAIGMAVGWELYELAKASLDCVLDAAEDSDCGDV</sequence>
<dbReference type="RefSeq" id="XP_013761036.1">
    <property type="nucleotide sequence ID" value="XM_013905582.1"/>
</dbReference>
<dbReference type="GO" id="GO:0016020">
    <property type="term" value="C:membrane"/>
    <property type="evidence" value="ECO:0007669"/>
    <property type="project" value="UniProtKB-SubCell"/>
</dbReference>
<proteinExistence type="predicted"/>
<evidence type="ECO:0000256" key="3">
    <source>
        <dbReference type="ARBA" id="ARBA00023136"/>
    </source>
</evidence>
<dbReference type="eggNOG" id="ENOG502S7GT">
    <property type="taxonomic scope" value="Eukaryota"/>
</dbReference>
<keyword evidence="5" id="KW-1185">Reference proteome</keyword>
<evidence type="ECO:0000313" key="4">
    <source>
        <dbReference type="EMBL" id="KNC55990.1"/>
    </source>
</evidence>
<dbReference type="InterPro" id="IPR023395">
    <property type="entry name" value="MCP_dom_sf"/>
</dbReference>